<dbReference type="PATRIC" id="fig|1278073.3.peg.3775"/>
<evidence type="ECO:0000256" key="1">
    <source>
        <dbReference type="SAM" id="MobiDB-lite"/>
    </source>
</evidence>
<dbReference type="AlphaFoldDB" id="L7UAE2"/>
<gene>
    <name evidence="2" type="ordered locus">MYSTI_03712</name>
</gene>
<reference evidence="2 3" key="1">
    <citation type="journal article" date="2013" name="Genome Announc.">
        <title>Complete genome sequence of Myxococcus stipitatus strain DSM 14675, a fruiting myxobacterium.</title>
        <authorList>
            <person name="Huntley S."/>
            <person name="Kneip S."/>
            <person name="Treuner-Lange A."/>
            <person name="Sogaard-Andersen L."/>
        </authorList>
    </citation>
    <scope>NUCLEOTIDE SEQUENCE [LARGE SCALE GENOMIC DNA]</scope>
    <source>
        <strain evidence="3">DSM 14675 / JCM 12634 / Mx s8</strain>
    </source>
</reference>
<dbReference type="InterPro" id="IPR036102">
    <property type="entry name" value="OsmC/Ohrsf"/>
</dbReference>
<dbReference type="InterPro" id="IPR015946">
    <property type="entry name" value="KH_dom-like_a/b"/>
</dbReference>
<dbReference type="STRING" id="1278073.MYSTI_03712"/>
<dbReference type="HOGENOM" id="CLU_113637_0_0_7"/>
<protein>
    <submittedName>
        <fullName evidence="2">Uncharacterized protein</fullName>
    </submittedName>
</protein>
<organism evidence="2 3">
    <name type="scientific">Myxococcus stipitatus (strain DSM 14675 / JCM 12634 / Mx s8)</name>
    <dbReference type="NCBI Taxonomy" id="1278073"/>
    <lineage>
        <taxon>Bacteria</taxon>
        <taxon>Pseudomonadati</taxon>
        <taxon>Myxococcota</taxon>
        <taxon>Myxococcia</taxon>
        <taxon>Myxococcales</taxon>
        <taxon>Cystobacterineae</taxon>
        <taxon>Myxococcaceae</taxon>
        <taxon>Myxococcus</taxon>
    </lineage>
</organism>
<sequence>MTSVTVTEYETRLYWQGERGAVLTSDHAPPVPIGLPLVERGTPESGRWAPEALLVGAVEGRTLLAFLERAREAGVRVLFYQSSAVARVVAAQGQPPHLTDLIVRPHVAVATDSEADVVRLLFSELPAHCFPSSVIQIFPRIEPVVETWHTQATNVRPQSDTTPYARPAPRLALP</sequence>
<feature type="region of interest" description="Disordered" evidence="1">
    <location>
        <begin position="153"/>
        <end position="174"/>
    </location>
</feature>
<proteinExistence type="predicted"/>
<keyword evidence="3" id="KW-1185">Reference proteome</keyword>
<dbReference type="KEGG" id="msd:MYSTI_03712"/>
<dbReference type="Proteomes" id="UP000011131">
    <property type="component" value="Chromosome"/>
</dbReference>
<accession>L7UAE2</accession>
<name>L7UAE2_MYXSD</name>
<evidence type="ECO:0000313" key="2">
    <source>
        <dbReference type="EMBL" id="AGC45018.1"/>
    </source>
</evidence>
<dbReference type="EMBL" id="CP004025">
    <property type="protein sequence ID" value="AGC45018.1"/>
    <property type="molecule type" value="Genomic_DNA"/>
</dbReference>
<feature type="compositionally biased region" description="Low complexity" evidence="1">
    <location>
        <begin position="165"/>
        <end position="174"/>
    </location>
</feature>
<dbReference type="Gene3D" id="3.30.300.20">
    <property type="match status" value="1"/>
</dbReference>
<evidence type="ECO:0000313" key="3">
    <source>
        <dbReference type="Proteomes" id="UP000011131"/>
    </source>
</evidence>
<dbReference type="SUPFAM" id="SSF82784">
    <property type="entry name" value="OsmC-like"/>
    <property type="match status" value="1"/>
</dbReference>
<dbReference type="RefSeq" id="WP_015349278.1">
    <property type="nucleotide sequence ID" value="NC_020126.1"/>
</dbReference>
<feature type="compositionally biased region" description="Polar residues" evidence="1">
    <location>
        <begin position="153"/>
        <end position="162"/>
    </location>
</feature>
<dbReference type="eggNOG" id="COG1764">
    <property type="taxonomic scope" value="Bacteria"/>
</dbReference>